<dbReference type="EMBL" id="UGGV01000001">
    <property type="protein sequence ID" value="STO25834.1"/>
    <property type="molecule type" value="Genomic_DNA"/>
</dbReference>
<dbReference type="AlphaFoldDB" id="A0A377GMJ2"/>
<keyword evidence="4" id="KW-1185">Reference proteome</keyword>
<dbReference type="Proteomes" id="UP000254374">
    <property type="component" value="Unassembled WGS sequence"/>
</dbReference>
<reference evidence="2 4" key="1">
    <citation type="submission" date="2017-01" db="EMBL/GenBank/DDBJ databases">
        <authorList>
            <person name="Varghese N."/>
            <person name="Submissions S."/>
        </authorList>
    </citation>
    <scope>NUCLEOTIDE SEQUENCE [LARGE SCALE GENOMIC DNA]</scope>
    <source>
        <strain evidence="2 4">ATCC 33342</strain>
    </source>
</reference>
<dbReference type="OrthoDB" id="9893978at2"/>
<evidence type="ECO:0008006" key="6">
    <source>
        <dbReference type="Google" id="ProtNLM"/>
    </source>
</evidence>
<gene>
    <name evidence="3" type="ORF">NCTC11401_02676</name>
    <name evidence="2" type="ORF">SAMN05421777_102131</name>
</gene>
<sequence>MGFLKRESFFAHEHGQSEPAATEAGKGIDGLMQTIQKMETVALAKADKEGLSLLEEAIKNLNAVKNVITQGPEALQSLQTKEVKQQNQVATPLFHEAKQQLQTSKQQEVAQEEVENESGSRLGMS</sequence>
<dbReference type="RefSeq" id="WP_058466665.1">
    <property type="nucleotide sequence ID" value="NZ_CAAAIX010000001.1"/>
</dbReference>
<dbReference type="EMBL" id="FTNL01000002">
    <property type="protein sequence ID" value="SIQ65150.1"/>
    <property type="molecule type" value="Genomic_DNA"/>
</dbReference>
<evidence type="ECO:0000313" key="4">
    <source>
        <dbReference type="Proteomes" id="UP000186808"/>
    </source>
</evidence>
<evidence type="ECO:0000313" key="3">
    <source>
        <dbReference type="EMBL" id="STO25834.1"/>
    </source>
</evidence>
<evidence type="ECO:0000313" key="5">
    <source>
        <dbReference type="Proteomes" id="UP000254374"/>
    </source>
</evidence>
<feature type="region of interest" description="Disordered" evidence="1">
    <location>
        <begin position="98"/>
        <end position="125"/>
    </location>
</feature>
<evidence type="ECO:0000256" key="1">
    <source>
        <dbReference type="SAM" id="MobiDB-lite"/>
    </source>
</evidence>
<name>A0A377GMJ2_9GAMM</name>
<evidence type="ECO:0000313" key="2">
    <source>
        <dbReference type="EMBL" id="SIQ65150.1"/>
    </source>
</evidence>
<dbReference type="Proteomes" id="UP000186808">
    <property type="component" value="Unassembled WGS sequence"/>
</dbReference>
<organism evidence="3 5">
    <name type="scientific">Fluoribacter gormanii</name>
    <dbReference type="NCBI Taxonomy" id="464"/>
    <lineage>
        <taxon>Bacteria</taxon>
        <taxon>Pseudomonadati</taxon>
        <taxon>Pseudomonadota</taxon>
        <taxon>Gammaproteobacteria</taxon>
        <taxon>Legionellales</taxon>
        <taxon>Legionellaceae</taxon>
        <taxon>Fluoribacter</taxon>
    </lineage>
</organism>
<dbReference type="STRING" id="464.Lgor_0144"/>
<proteinExistence type="predicted"/>
<reference evidence="3 5" key="2">
    <citation type="submission" date="2018-06" db="EMBL/GenBank/DDBJ databases">
        <authorList>
            <consortium name="Pathogen Informatics"/>
            <person name="Doyle S."/>
        </authorList>
    </citation>
    <scope>NUCLEOTIDE SEQUENCE [LARGE SCALE GENOMIC DNA]</scope>
    <source>
        <strain evidence="3 5">NCTC11401</strain>
    </source>
</reference>
<protein>
    <recommendedName>
        <fullName evidence="6">Fir</fullName>
    </recommendedName>
</protein>
<accession>A0A377GMJ2</accession>